<keyword evidence="4 14" id="KW-0812">Transmembrane</keyword>
<keyword evidence="8 12" id="KW-0067">ATP-binding</keyword>
<dbReference type="InterPro" id="IPR011009">
    <property type="entry name" value="Kinase-like_dom_sf"/>
</dbReference>
<dbReference type="GO" id="GO:0005524">
    <property type="term" value="F:ATP binding"/>
    <property type="evidence" value="ECO:0007669"/>
    <property type="project" value="UniProtKB-UniRule"/>
</dbReference>
<dbReference type="SUPFAM" id="SSF56112">
    <property type="entry name" value="Protein kinase-like (PK-like)"/>
    <property type="match status" value="1"/>
</dbReference>
<dbReference type="InterPro" id="IPR000719">
    <property type="entry name" value="Prot_kinase_dom"/>
</dbReference>
<dbReference type="PANTHER" id="PTHR47989:SF62">
    <property type="entry name" value="OS05G0423500 PROTEIN"/>
    <property type="match status" value="1"/>
</dbReference>
<feature type="compositionally biased region" description="Basic and acidic residues" evidence="13">
    <location>
        <begin position="805"/>
        <end position="816"/>
    </location>
</feature>
<dbReference type="AlphaFoldDB" id="A0A445A319"/>
<dbReference type="SMART" id="SM00220">
    <property type="entry name" value="S_TKc"/>
    <property type="match status" value="1"/>
</dbReference>
<dbReference type="Gene3D" id="1.10.510.10">
    <property type="entry name" value="Transferase(Phosphotransferase) domain 1"/>
    <property type="match status" value="1"/>
</dbReference>
<evidence type="ECO:0000256" key="11">
    <source>
        <dbReference type="ARBA" id="ARBA00023180"/>
    </source>
</evidence>
<feature type="chain" id="PRO_5019438752" description="Protein kinase domain-containing protein" evidence="15">
    <location>
        <begin position="35"/>
        <end position="979"/>
    </location>
</feature>
<evidence type="ECO:0000256" key="3">
    <source>
        <dbReference type="ARBA" id="ARBA00022679"/>
    </source>
</evidence>
<dbReference type="Proteomes" id="UP000289738">
    <property type="component" value="Chromosome B03"/>
</dbReference>
<dbReference type="STRING" id="3818.A0A445A319"/>
<evidence type="ECO:0000256" key="13">
    <source>
        <dbReference type="SAM" id="MobiDB-lite"/>
    </source>
</evidence>
<dbReference type="GO" id="GO:0016020">
    <property type="term" value="C:membrane"/>
    <property type="evidence" value="ECO:0007669"/>
    <property type="project" value="UniProtKB-SubCell"/>
</dbReference>
<proteinExistence type="predicted"/>
<feature type="signal peptide" evidence="15">
    <location>
        <begin position="1"/>
        <end position="34"/>
    </location>
</feature>
<feature type="domain" description="Protein kinase" evidence="16">
    <location>
        <begin position="491"/>
        <end position="765"/>
    </location>
</feature>
<dbReference type="PANTHER" id="PTHR47989">
    <property type="entry name" value="OS01G0750732 PROTEIN"/>
    <property type="match status" value="1"/>
</dbReference>
<evidence type="ECO:0000256" key="10">
    <source>
        <dbReference type="ARBA" id="ARBA00023136"/>
    </source>
</evidence>
<accession>A0A445A319</accession>
<keyword evidence="18" id="KW-1185">Reference proteome</keyword>
<comment type="caution">
    <text evidence="17">The sequence shown here is derived from an EMBL/GenBank/DDBJ whole genome shotgun (WGS) entry which is preliminary data.</text>
</comment>
<evidence type="ECO:0000256" key="6">
    <source>
        <dbReference type="ARBA" id="ARBA00022741"/>
    </source>
</evidence>
<keyword evidence="7" id="KW-0418">Kinase</keyword>
<name>A0A445A319_ARAHY</name>
<dbReference type="EMBL" id="SDMP01000013">
    <property type="protein sequence ID" value="RYR20836.1"/>
    <property type="molecule type" value="Genomic_DNA"/>
</dbReference>
<evidence type="ECO:0000256" key="8">
    <source>
        <dbReference type="ARBA" id="ARBA00022840"/>
    </source>
</evidence>
<dbReference type="InterPro" id="IPR008271">
    <property type="entry name" value="Ser/Thr_kinase_AS"/>
</dbReference>
<evidence type="ECO:0000313" key="18">
    <source>
        <dbReference type="Proteomes" id="UP000289738"/>
    </source>
</evidence>
<evidence type="ECO:0000256" key="1">
    <source>
        <dbReference type="ARBA" id="ARBA00004479"/>
    </source>
</evidence>
<evidence type="ECO:0000256" key="5">
    <source>
        <dbReference type="ARBA" id="ARBA00022729"/>
    </source>
</evidence>
<evidence type="ECO:0000256" key="9">
    <source>
        <dbReference type="ARBA" id="ARBA00022989"/>
    </source>
</evidence>
<dbReference type="InterPro" id="IPR024788">
    <property type="entry name" value="Malectin-like_Carb-bd_dom"/>
</dbReference>
<evidence type="ECO:0000256" key="2">
    <source>
        <dbReference type="ARBA" id="ARBA00022527"/>
    </source>
</evidence>
<dbReference type="GO" id="GO:0004674">
    <property type="term" value="F:protein serine/threonine kinase activity"/>
    <property type="evidence" value="ECO:0007669"/>
    <property type="project" value="UniProtKB-KW"/>
</dbReference>
<keyword evidence="3" id="KW-0808">Transferase</keyword>
<dbReference type="PROSITE" id="PS00107">
    <property type="entry name" value="PROTEIN_KINASE_ATP"/>
    <property type="match status" value="1"/>
</dbReference>
<keyword evidence="5 15" id="KW-0732">Signal</keyword>
<evidence type="ECO:0000313" key="17">
    <source>
        <dbReference type="EMBL" id="RYR20836.1"/>
    </source>
</evidence>
<dbReference type="Pfam" id="PF12819">
    <property type="entry name" value="Malectin_like"/>
    <property type="match status" value="1"/>
</dbReference>
<dbReference type="PROSITE" id="PS50011">
    <property type="entry name" value="PROTEIN_KINASE_DOM"/>
    <property type="match status" value="1"/>
</dbReference>
<dbReference type="PROSITE" id="PS00108">
    <property type="entry name" value="PROTEIN_KINASE_ST"/>
    <property type="match status" value="1"/>
</dbReference>
<evidence type="ECO:0000256" key="12">
    <source>
        <dbReference type="PROSITE-ProRule" id="PRU10141"/>
    </source>
</evidence>
<keyword evidence="9 14" id="KW-1133">Transmembrane helix</keyword>
<feature type="binding site" evidence="12">
    <location>
        <position position="519"/>
    </location>
    <ligand>
        <name>ATP</name>
        <dbReference type="ChEBI" id="CHEBI:30616"/>
    </ligand>
</feature>
<feature type="transmembrane region" description="Helical" evidence="14">
    <location>
        <begin position="417"/>
        <end position="441"/>
    </location>
</feature>
<feature type="region of interest" description="Disordered" evidence="13">
    <location>
        <begin position="760"/>
        <end position="831"/>
    </location>
</feature>
<dbReference type="Gene3D" id="2.60.120.430">
    <property type="entry name" value="Galactose-binding lectin"/>
    <property type="match status" value="2"/>
</dbReference>
<feature type="compositionally biased region" description="Low complexity" evidence="13">
    <location>
        <begin position="822"/>
        <end position="831"/>
    </location>
</feature>
<reference evidence="17 18" key="1">
    <citation type="submission" date="2019-01" db="EMBL/GenBank/DDBJ databases">
        <title>Sequencing of cultivated peanut Arachis hypogaea provides insights into genome evolution and oil improvement.</title>
        <authorList>
            <person name="Chen X."/>
        </authorList>
    </citation>
    <scope>NUCLEOTIDE SEQUENCE [LARGE SCALE GENOMIC DNA]</scope>
    <source>
        <strain evidence="18">cv. Fuhuasheng</strain>
        <tissue evidence="17">Leaves</tissue>
    </source>
</reference>
<keyword evidence="10 14" id="KW-0472">Membrane</keyword>
<gene>
    <name evidence="17" type="ORF">Ahy_B03g066082</name>
</gene>
<evidence type="ECO:0000256" key="7">
    <source>
        <dbReference type="ARBA" id="ARBA00022777"/>
    </source>
</evidence>
<organism evidence="17 18">
    <name type="scientific">Arachis hypogaea</name>
    <name type="common">Peanut</name>
    <dbReference type="NCBI Taxonomy" id="3818"/>
    <lineage>
        <taxon>Eukaryota</taxon>
        <taxon>Viridiplantae</taxon>
        <taxon>Streptophyta</taxon>
        <taxon>Embryophyta</taxon>
        <taxon>Tracheophyta</taxon>
        <taxon>Spermatophyta</taxon>
        <taxon>Magnoliopsida</taxon>
        <taxon>eudicotyledons</taxon>
        <taxon>Gunneridae</taxon>
        <taxon>Pentapetalae</taxon>
        <taxon>rosids</taxon>
        <taxon>fabids</taxon>
        <taxon>Fabales</taxon>
        <taxon>Fabaceae</taxon>
        <taxon>Papilionoideae</taxon>
        <taxon>50 kb inversion clade</taxon>
        <taxon>dalbergioids sensu lato</taxon>
        <taxon>Dalbergieae</taxon>
        <taxon>Pterocarpus clade</taxon>
        <taxon>Arachis</taxon>
    </lineage>
</organism>
<dbReference type="Gene3D" id="3.30.200.20">
    <property type="entry name" value="Phosphorylase Kinase, domain 1"/>
    <property type="match status" value="1"/>
</dbReference>
<keyword evidence="2" id="KW-0723">Serine/threonine-protein kinase</keyword>
<dbReference type="CDD" id="cd14066">
    <property type="entry name" value="STKc_IRAK"/>
    <property type="match status" value="1"/>
</dbReference>
<dbReference type="Pfam" id="PF07714">
    <property type="entry name" value="PK_Tyr_Ser-Thr"/>
    <property type="match status" value="1"/>
</dbReference>
<sequence>MATHELHIIQYSSLSALLLQLLQLSSFLFLSSLGCTPPDKYCINCGSHSNVVESGKIYTGDSNSLVNFSSTSKIETSQSSVSSPLYQTARIFPNQSWYDFPVKISGIYLLRLHFLAFKSPSNLPSATFSVSVHRFGLLQNFEAQNHTNSASVKEFFMNITAGSFRLIFTPQTDSFAFVNAIELFLLPRFLIANQVSRFNPQPSIGQDSLSTYSGVLSRVLETKYRLNIGGRVIPRGEDPLLRLWSSDETYLVNQVRNFEFPGNITFLVGKDSDGPNANYYTAPRVIYQTARETNDTSQNITWVLPVDMNVDHLVRVHFCDIWNIQDGLTIFGLYIYDQFTLFVNNDTLVSQLLPAPYYYDFLVHSDDSGFMRISVEPQQSSLIVRAFLSGLEIMVMGNDSTDFRPLTDQSNGNHHSLLLVLGSVIGCLVLIFLVVVLGLVWHLKIRKQRPSDVLSIPTIVGEGSPNRTSERNVNLGLKISLHDIQLATENFDEKQIIGTGGFGNVYLGVLRNGTRVAVKRSKSGSSQGLLQFETEIMVLSKIRHRNLVSLIGYCEENSEMILVYEYMENGALRDHLYDTKLPSLCWKQRLEICIGAAKGLHYLHEGAPGGIIHRDVKSTNILLDENLVAKVSDFGISKTAPLDHQTHVSTNVKGTFGYLDPEYFKTEKLTEKCDVYSFGVVLLEVLCARPTIDQSLPREQMNLADWGILCKRKGMLQAIIDPSIKDQIDQNSLEKFSDIVGKCLQEYGSNRPTMGEVLRSLKKRTQGEGKGKGREGGGRKREKGKGKGREEGDSAGEAWSRCRRRQESELVKERGDASQGESSPSRSTTAATATDLVVSPRRCTFLFLILLLLLLLVLASAFCFGGWGWSHLLTELTQGFDSEGVSSIESVSITIPESESSAVVVCPLLWFAIVKWHQFGGLQHIPTRPLNIDEMDGHDGRFGRDKWCPVFLGGWHEMWASWGGHGLFIHHAFDLRPLQ</sequence>
<dbReference type="FunFam" id="1.10.510.10:FF:000252">
    <property type="entry name" value="Receptor-like protein kinase FERONIA"/>
    <property type="match status" value="1"/>
</dbReference>
<keyword evidence="6 12" id="KW-0547">Nucleotide-binding</keyword>
<evidence type="ECO:0000256" key="4">
    <source>
        <dbReference type="ARBA" id="ARBA00022692"/>
    </source>
</evidence>
<evidence type="ECO:0000256" key="15">
    <source>
        <dbReference type="SAM" id="SignalP"/>
    </source>
</evidence>
<dbReference type="FunFam" id="3.30.200.20:FF:000039">
    <property type="entry name" value="receptor-like protein kinase FERONIA"/>
    <property type="match status" value="1"/>
</dbReference>
<keyword evidence="11" id="KW-0325">Glycoprotein</keyword>
<feature type="transmembrane region" description="Helical" evidence="14">
    <location>
        <begin position="845"/>
        <end position="869"/>
    </location>
</feature>
<comment type="subcellular location">
    <subcellularLocation>
        <location evidence="1">Membrane</location>
        <topology evidence="1">Single-pass type I membrane protein</topology>
    </subcellularLocation>
</comment>
<feature type="compositionally biased region" description="Basic and acidic residues" evidence="13">
    <location>
        <begin position="765"/>
        <end position="792"/>
    </location>
</feature>
<dbReference type="InterPro" id="IPR017441">
    <property type="entry name" value="Protein_kinase_ATP_BS"/>
</dbReference>
<dbReference type="InterPro" id="IPR001245">
    <property type="entry name" value="Ser-Thr/Tyr_kinase_cat_dom"/>
</dbReference>
<protein>
    <recommendedName>
        <fullName evidence="16">Protein kinase domain-containing protein</fullName>
    </recommendedName>
</protein>
<evidence type="ECO:0000259" key="16">
    <source>
        <dbReference type="PROSITE" id="PS50011"/>
    </source>
</evidence>
<evidence type="ECO:0000256" key="14">
    <source>
        <dbReference type="SAM" id="Phobius"/>
    </source>
</evidence>